<sequence>MPVSDGFVTNKLFPAHTRETIRVFLSLKPPACSVYLPERSDTAFFVGRIPARKQHPGWPWEILIDDTNLESIKTLYT</sequence>
<protein>
    <submittedName>
        <fullName evidence="1">Uncharacterized protein</fullName>
    </submittedName>
</protein>
<reference evidence="1 2" key="1">
    <citation type="submission" date="2014-07" db="EMBL/GenBank/DDBJ databases">
        <title>Draft genome of Clostridium celerecrescens 152B isolated from sediments associated with methane hydrate from Krishna Godavari basin.</title>
        <authorList>
            <person name="Honkalas V.S."/>
            <person name="Dabir A.P."/>
            <person name="Arora P."/>
            <person name="Dhakephalkar P.K."/>
        </authorList>
    </citation>
    <scope>NUCLEOTIDE SEQUENCE [LARGE SCALE GENOMIC DNA]</scope>
    <source>
        <strain evidence="1 2">152B</strain>
    </source>
</reference>
<keyword evidence="2" id="KW-1185">Reference proteome</keyword>
<comment type="caution">
    <text evidence="1">The sequence shown here is derived from an EMBL/GenBank/DDBJ whole genome shotgun (WGS) entry which is preliminary data.</text>
</comment>
<evidence type="ECO:0000313" key="2">
    <source>
        <dbReference type="Proteomes" id="UP000028525"/>
    </source>
</evidence>
<accession>A0A084JPD1</accession>
<dbReference type="EMBL" id="JPME01000009">
    <property type="protein sequence ID" value="KEZ90815.1"/>
    <property type="molecule type" value="Genomic_DNA"/>
</dbReference>
<dbReference type="Proteomes" id="UP000028525">
    <property type="component" value="Unassembled WGS sequence"/>
</dbReference>
<evidence type="ECO:0000313" key="1">
    <source>
        <dbReference type="EMBL" id="KEZ90815.1"/>
    </source>
</evidence>
<name>A0A084JPD1_9FIRM</name>
<organism evidence="1 2">
    <name type="scientific">Lacrimispora celerecrescens</name>
    <dbReference type="NCBI Taxonomy" id="29354"/>
    <lineage>
        <taxon>Bacteria</taxon>
        <taxon>Bacillati</taxon>
        <taxon>Bacillota</taxon>
        <taxon>Clostridia</taxon>
        <taxon>Lachnospirales</taxon>
        <taxon>Lachnospiraceae</taxon>
        <taxon>Lacrimispora</taxon>
    </lineage>
</organism>
<gene>
    <name evidence="1" type="ORF">IO98_06790</name>
</gene>
<proteinExistence type="predicted"/>
<dbReference type="AlphaFoldDB" id="A0A084JPD1"/>